<feature type="transmembrane region" description="Helical" evidence="7">
    <location>
        <begin position="274"/>
        <end position="294"/>
    </location>
</feature>
<comment type="similarity">
    <text evidence="6">Belongs to the glycoside-pentoside-hexuronide (GPH) cation symporter transporter (TC 2.A.2) family.</text>
</comment>
<feature type="transmembrane region" description="Helical" evidence="7">
    <location>
        <begin position="51"/>
        <end position="73"/>
    </location>
</feature>
<dbReference type="InterPro" id="IPR011701">
    <property type="entry name" value="MFS"/>
</dbReference>
<keyword evidence="5 7" id="KW-0472">Membrane</keyword>
<feature type="transmembrane region" description="Helical" evidence="7">
    <location>
        <begin position="234"/>
        <end position="254"/>
    </location>
</feature>
<sequence length="627" mass="69280">MDALRGLASYSRAYCSKLWTQLTRTKFRDEDRIPIQDEVAASQPRKSRFQLIVLSAAVCGIEFCYAAETAYVSPTLLKIGVPEQYMTLIWCLSPMLGIFLMPFIGSGSDRCNSKLGRRRPFILLLSAGIVIGLIFVPNGKDIGLALGDIGEKGLIFPHATINGTINNLTNSNTTMLPDYSYWDYIVLHHHLGQYHVIGIIVTVIGVVILDFSADACQAPCRAYLLDVSVEEDHVKGLASFTMMAGLGGCLGYTMGGIDWTQTVIGVALGSQVRVVFTIVLLIFVVAVALTVTASKETPLYELEKQKRRIKIGYTEMSEDSEGREIYEMKHSYGTDKEKIAGGIVSKTVEQLQTETGYQVIDEQNETNEMETRESETKTPENKDIVTSYQDEDIEDAAPITMKTYLLSVIYMPYSVRILCLTNLLCWMSLVCYSLYFTDFVGQAVYGGNPKAPLGSHDRLKYERGVRMGCWGMAIYSLSCCFYCGFIDKLVYRIGAKIVYITNILIYSIGMAILAIARTPAAVIILSFTSGVMYATIFTMPFLILAYYHSSDTFEKVRAGERKAGRVRGLGTDIALVQSMVFLAQLILSLCMGTIVHAVHSTIAVVVSASLLSFFGAIAASKIMYLDL</sequence>
<dbReference type="PANTHER" id="PTHR19432:SF35">
    <property type="entry name" value="SOLUTE CARRIER FAMILY 45 MEMBER 3 ISOFORM X1"/>
    <property type="match status" value="1"/>
</dbReference>
<feature type="transmembrane region" description="Helical" evidence="7">
    <location>
        <begin position="601"/>
        <end position="624"/>
    </location>
</feature>
<feature type="transmembrane region" description="Helical" evidence="7">
    <location>
        <begin position="465"/>
        <end position="485"/>
    </location>
</feature>
<dbReference type="SUPFAM" id="SSF103473">
    <property type="entry name" value="MFS general substrate transporter"/>
    <property type="match status" value="1"/>
</dbReference>
<name>A0ABM0M587_SACKO</name>
<feature type="transmembrane region" description="Helical" evidence="7">
    <location>
        <begin position="568"/>
        <end position="595"/>
    </location>
</feature>
<evidence type="ECO:0000256" key="2">
    <source>
        <dbReference type="ARBA" id="ARBA00022448"/>
    </source>
</evidence>
<evidence type="ECO:0000256" key="3">
    <source>
        <dbReference type="ARBA" id="ARBA00022692"/>
    </source>
</evidence>
<feature type="transmembrane region" description="Helical" evidence="7">
    <location>
        <begin position="415"/>
        <end position="435"/>
    </location>
</feature>
<organism evidence="8 9">
    <name type="scientific">Saccoglossus kowalevskii</name>
    <name type="common">Acorn worm</name>
    <dbReference type="NCBI Taxonomy" id="10224"/>
    <lineage>
        <taxon>Eukaryota</taxon>
        <taxon>Metazoa</taxon>
        <taxon>Hemichordata</taxon>
        <taxon>Enteropneusta</taxon>
        <taxon>Harrimaniidae</taxon>
        <taxon>Saccoglossus</taxon>
    </lineage>
</organism>
<dbReference type="Pfam" id="PF07690">
    <property type="entry name" value="MFS_1"/>
    <property type="match status" value="1"/>
</dbReference>
<keyword evidence="4 7" id="KW-1133">Transmembrane helix</keyword>
<dbReference type="InterPro" id="IPR036259">
    <property type="entry name" value="MFS_trans_sf"/>
</dbReference>
<evidence type="ECO:0000256" key="5">
    <source>
        <dbReference type="ARBA" id="ARBA00023136"/>
    </source>
</evidence>
<feature type="transmembrane region" description="Helical" evidence="7">
    <location>
        <begin position="497"/>
        <end position="516"/>
    </location>
</feature>
<dbReference type="Gene3D" id="1.20.1250.20">
    <property type="entry name" value="MFS general substrate transporter like domains"/>
    <property type="match status" value="1"/>
</dbReference>
<gene>
    <name evidence="9" type="primary">LOC100366598</name>
</gene>
<dbReference type="GeneID" id="100366598"/>
<keyword evidence="3 7" id="KW-0812">Transmembrane</keyword>
<keyword evidence="2" id="KW-0813">Transport</keyword>
<evidence type="ECO:0000313" key="8">
    <source>
        <dbReference type="Proteomes" id="UP000694865"/>
    </source>
</evidence>
<comment type="subcellular location">
    <subcellularLocation>
        <location evidence="1">Membrane</location>
        <topology evidence="1">Multi-pass membrane protein</topology>
    </subcellularLocation>
</comment>
<feature type="transmembrane region" description="Helical" evidence="7">
    <location>
        <begin position="194"/>
        <end position="213"/>
    </location>
</feature>
<evidence type="ECO:0000256" key="6">
    <source>
        <dbReference type="ARBA" id="ARBA00038193"/>
    </source>
</evidence>
<dbReference type="RefSeq" id="XP_006815178.1">
    <property type="nucleotide sequence ID" value="XM_006815115.1"/>
</dbReference>
<feature type="transmembrane region" description="Helical" evidence="7">
    <location>
        <begin position="120"/>
        <end position="137"/>
    </location>
</feature>
<keyword evidence="8" id="KW-1185">Reference proteome</keyword>
<evidence type="ECO:0000313" key="9">
    <source>
        <dbReference type="RefSeq" id="XP_006815178.1"/>
    </source>
</evidence>
<evidence type="ECO:0000256" key="1">
    <source>
        <dbReference type="ARBA" id="ARBA00004141"/>
    </source>
</evidence>
<protein>
    <submittedName>
        <fullName evidence="9">Proton-associated sugar transporter A-like</fullName>
    </submittedName>
</protein>
<dbReference type="CDD" id="cd17313">
    <property type="entry name" value="MFS_SLC45_SUC"/>
    <property type="match status" value="1"/>
</dbReference>
<accession>A0ABM0M587</accession>
<feature type="transmembrane region" description="Helical" evidence="7">
    <location>
        <begin position="522"/>
        <end position="547"/>
    </location>
</feature>
<evidence type="ECO:0000256" key="4">
    <source>
        <dbReference type="ARBA" id="ARBA00022989"/>
    </source>
</evidence>
<dbReference type="Proteomes" id="UP000694865">
    <property type="component" value="Unplaced"/>
</dbReference>
<evidence type="ECO:0000256" key="7">
    <source>
        <dbReference type="SAM" id="Phobius"/>
    </source>
</evidence>
<dbReference type="PANTHER" id="PTHR19432">
    <property type="entry name" value="SUGAR TRANSPORTER"/>
    <property type="match status" value="1"/>
</dbReference>
<proteinExistence type="inferred from homology"/>
<feature type="transmembrane region" description="Helical" evidence="7">
    <location>
        <begin position="85"/>
        <end position="108"/>
    </location>
</feature>
<reference evidence="9" key="1">
    <citation type="submission" date="2025-08" db="UniProtKB">
        <authorList>
            <consortium name="RefSeq"/>
        </authorList>
    </citation>
    <scope>IDENTIFICATION</scope>
    <source>
        <tissue evidence="9">Testes</tissue>
    </source>
</reference>